<dbReference type="InterPro" id="IPR002921">
    <property type="entry name" value="Fungal_lipase-type"/>
</dbReference>
<dbReference type="Pfam" id="PF01764">
    <property type="entry name" value="Lipase_3"/>
    <property type="match status" value="1"/>
</dbReference>
<dbReference type="Proteomes" id="UP001163056">
    <property type="component" value="Unassembled WGS sequence"/>
</dbReference>
<dbReference type="RefSeq" id="WP_265331881.1">
    <property type="nucleotide sequence ID" value="NZ_BRQK01000003.1"/>
</dbReference>
<name>A0AAJ1N3K0_PROST</name>
<proteinExistence type="predicted"/>
<dbReference type="EMBL" id="JAREJI010000007">
    <property type="protein sequence ID" value="MDE8770260.1"/>
    <property type="molecule type" value="Genomic_DNA"/>
</dbReference>
<dbReference type="PANTHER" id="PTHR45856">
    <property type="entry name" value="ALPHA/BETA-HYDROLASES SUPERFAMILY PROTEIN"/>
    <property type="match status" value="1"/>
</dbReference>
<dbReference type="PANTHER" id="PTHR45856:SF24">
    <property type="entry name" value="FUNGAL LIPASE-LIKE DOMAIN-CONTAINING PROTEIN"/>
    <property type="match status" value="1"/>
</dbReference>
<protein>
    <submittedName>
        <fullName evidence="2">Lipase family protein</fullName>
    </submittedName>
</protein>
<dbReference type="InterPro" id="IPR029058">
    <property type="entry name" value="AB_hydrolase_fold"/>
</dbReference>
<sequence length="314" mass="35504">MSKNILFKKLKSSAGNKNKNLYICGHSLGGALALLHSSELRDNNPLLYTYGSPRVFTGSGVNALASIIHFRHVNDADTVTSVPFDTNMDNWLFNVYGPLGTVFGFGWTLATLPTIPLQKALPDMGEVYYHHGNTVSFFEARQIGERKIPSKGGRENDFVGKERWRMNGNYKFYLVPDIANKLNGQLEQDQKNYIHAIKADRTLIDEIFPKGNNPSLDTIMTMATDHSMASKYQVIMNNRLLSMLEPTKAPKLSASKQRFEELIHHKDAYPLNAQRNTTFIALENALKNEVKRSTGKNDILKQALERYKDEIHEI</sequence>
<feature type="domain" description="Fungal lipase-type" evidence="1">
    <location>
        <begin position="16"/>
        <end position="85"/>
    </location>
</feature>
<dbReference type="InterPro" id="IPR051218">
    <property type="entry name" value="Sec_MonoDiacylglyc_Lipase"/>
</dbReference>
<reference evidence="2 3" key="1">
    <citation type="submission" date="2023-03" db="EMBL/GenBank/DDBJ databases">
        <title>WGS of NDM-producing Providencia thailandensis from Ukrainian patients.</title>
        <authorList>
            <person name="Zabicka D."/>
            <person name="Izdebski R."/>
            <person name="Urbanowicz P."/>
            <person name="Biedrzycka M."/>
            <person name="Guzek A."/>
            <person name="Gniadkowski M."/>
        </authorList>
    </citation>
    <scope>NUCLEOTIDE SEQUENCE [LARGE SCALE GENOMIC DNA]</scope>
    <source>
        <strain evidence="2 3">8015-22</strain>
    </source>
</reference>
<gene>
    <name evidence="2" type="ORF">PZS58_12160</name>
</gene>
<dbReference type="Gene3D" id="3.40.50.1820">
    <property type="entry name" value="alpha/beta hydrolase"/>
    <property type="match status" value="1"/>
</dbReference>
<organism evidence="2 3">
    <name type="scientific">Providencia stuartii</name>
    <dbReference type="NCBI Taxonomy" id="588"/>
    <lineage>
        <taxon>Bacteria</taxon>
        <taxon>Pseudomonadati</taxon>
        <taxon>Pseudomonadota</taxon>
        <taxon>Gammaproteobacteria</taxon>
        <taxon>Enterobacterales</taxon>
        <taxon>Morganellaceae</taxon>
        <taxon>Providencia</taxon>
    </lineage>
</organism>
<dbReference type="GO" id="GO:0006629">
    <property type="term" value="P:lipid metabolic process"/>
    <property type="evidence" value="ECO:0007669"/>
    <property type="project" value="InterPro"/>
</dbReference>
<evidence type="ECO:0000313" key="3">
    <source>
        <dbReference type="Proteomes" id="UP001163056"/>
    </source>
</evidence>
<dbReference type="SUPFAM" id="SSF53474">
    <property type="entry name" value="alpha/beta-Hydrolases"/>
    <property type="match status" value="1"/>
</dbReference>
<accession>A0AAJ1N3K0</accession>
<comment type="caution">
    <text evidence="2">The sequence shown here is derived from an EMBL/GenBank/DDBJ whole genome shotgun (WGS) entry which is preliminary data.</text>
</comment>
<evidence type="ECO:0000259" key="1">
    <source>
        <dbReference type="Pfam" id="PF01764"/>
    </source>
</evidence>
<evidence type="ECO:0000313" key="2">
    <source>
        <dbReference type="EMBL" id="MDE8770260.1"/>
    </source>
</evidence>
<dbReference type="CDD" id="cd00519">
    <property type="entry name" value="Lipase_3"/>
    <property type="match status" value="1"/>
</dbReference>
<dbReference type="AlphaFoldDB" id="A0AAJ1N3K0"/>